<reference evidence="6 7" key="1">
    <citation type="submission" date="2020-10" db="EMBL/GenBank/DDBJ databases">
        <title>Connecting structure to function with the recovery of over 1000 high-quality activated sludge metagenome-assembled genomes encoding full-length rRNA genes using long-read sequencing.</title>
        <authorList>
            <person name="Singleton C.M."/>
            <person name="Petriglieri F."/>
            <person name="Kristensen J.M."/>
            <person name="Kirkegaard R.H."/>
            <person name="Michaelsen T.Y."/>
            <person name="Andersen M.H."/>
            <person name="Karst S.M."/>
            <person name="Dueholm M.S."/>
            <person name="Nielsen P.H."/>
            <person name="Albertsen M."/>
        </authorList>
    </citation>
    <scope>NUCLEOTIDE SEQUENCE [LARGE SCALE GENOMIC DNA]</scope>
    <source>
        <strain evidence="6">Ribe_18-Q3-R11-54_BAT3C.373</strain>
    </source>
</reference>
<dbReference type="HAMAP" id="MF_00469">
    <property type="entry name" value="TrhO"/>
    <property type="match status" value="1"/>
</dbReference>
<comment type="catalytic activity">
    <reaction evidence="4">
        <text>uridine(34) in tRNA + AH2 + O2 = 5-hydroxyuridine(34) in tRNA + A + H2O</text>
        <dbReference type="Rhea" id="RHEA:64224"/>
        <dbReference type="Rhea" id="RHEA-COMP:11727"/>
        <dbReference type="Rhea" id="RHEA-COMP:13381"/>
        <dbReference type="ChEBI" id="CHEBI:13193"/>
        <dbReference type="ChEBI" id="CHEBI:15377"/>
        <dbReference type="ChEBI" id="CHEBI:15379"/>
        <dbReference type="ChEBI" id="CHEBI:17499"/>
        <dbReference type="ChEBI" id="CHEBI:65315"/>
        <dbReference type="ChEBI" id="CHEBI:136877"/>
    </reaction>
</comment>
<dbReference type="InterPro" id="IPR020936">
    <property type="entry name" value="TrhO"/>
</dbReference>
<dbReference type="Gene3D" id="3.40.250.10">
    <property type="entry name" value="Rhodanese-like domain"/>
    <property type="match status" value="1"/>
</dbReference>
<evidence type="ECO:0000256" key="2">
    <source>
        <dbReference type="ARBA" id="ARBA00023002"/>
    </source>
</evidence>
<dbReference type="PROSITE" id="PS50206">
    <property type="entry name" value="RHODANESE_3"/>
    <property type="match status" value="1"/>
</dbReference>
<dbReference type="GO" id="GO:0016705">
    <property type="term" value="F:oxidoreductase activity, acting on paired donors, with incorporation or reduction of molecular oxygen"/>
    <property type="evidence" value="ECO:0007669"/>
    <property type="project" value="UniProtKB-UniRule"/>
</dbReference>
<evidence type="ECO:0000256" key="1">
    <source>
        <dbReference type="ARBA" id="ARBA00022694"/>
    </source>
</evidence>
<dbReference type="Pfam" id="PF12368">
    <property type="entry name" value="Rhodanese_C"/>
    <property type="match status" value="1"/>
</dbReference>
<accession>A0A9D7S660</accession>
<evidence type="ECO:0000313" key="6">
    <source>
        <dbReference type="EMBL" id="MBK9716582.1"/>
    </source>
</evidence>
<dbReference type="NCBIfam" id="NF001133">
    <property type="entry name" value="PRK00142.1-1"/>
    <property type="match status" value="1"/>
</dbReference>
<dbReference type="InterPro" id="IPR036873">
    <property type="entry name" value="Rhodanese-like_dom_sf"/>
</dbReference>
<organism evidence="6 7">
    <name type="scientific">Candidatus Defluviibacterium haderslevense</name>
    <dbReference type="NCBI Taxonomy" id="2981993"/>
    <lineage>
        <taxon>Bacteria</taxon>
        <taxon>Pseudomonadati</taxon>
        <taxon>Bacteroidota</taxon>
        <taxon>Saprospiria</taxon>
        <taxon>Saprospirales</taxon>
        <taxon>Saprospiraceae</taxon>
        <taxon>Candidatus Defluviibacterium</taxon>
    </lineage>
</organism>
<dbReference type="Proteomes" id="UP000808349">
    <property type="component" value="Unassembled WGS sequence"/>
</dbReference>
<keyword evidence="2 4" id="KW-0560">Oxidoreductase</keyword>
<dbReference type="SMART" id="SM00450">
    <property type="entry name" value="RHOD"/>
    <property type="match status" value="1"/>
</dbReference>
<dbReference type="InterPro" id="IPR040503">
    <property type="entry name" value="TRHO_N"/>
</dbReference>
<evidence type="ECO:0000256" key="3">
    <source>
        <dbReference type="ARBA" id="ARBA00045625"/>
    </source>
</evidence>
<evidence type="ECO:0000313" key="7">
    <source>
        <dbReference type="Proteomes" id="UP000808349"/>
    </source>
</evidence>
<dbReference type="PANTHER" id="PTHR43846">
    <property type="entry name" value="UPF0176 PROTEIN YCEA"/>
    <property type="match status" value="1"/>
</dbReference>
<dbReference type="SUPFAM" id="SSF52821">
    <property type="entry name" value="Rhodanese/Cell cycle control phosphatase"/>
    <property type="match status" value="1"/>
</dbReference>
<dbReference type="EC" id="1.14.-.-" evidence="4"/>
<dbReference type="Pfam" id="PF00581">
    <property type="entry name" value="Rhodanese"/>
    <property type="match status" value="1"/>
</dbReference>
<dbReference type="GO" id="GO:0006400">
    <property type="term" value="P:tRNA modification"/>
    <property type="evidence" value="ECO:0007669"/>
    <property type="project" value="UniProtKB-UniRule"/>
</dbReference>
<evidence type="ECO:0000256" key="4">
    <source>
        <dbReference type="HAMAP-Rule" id="MF_00469"/>
    </source>
</evidence>
<sequence length="349" mass="40026">MAEILYNKINREVLIQNMLQSKELRTTLSFYRYVNIPNPWLFRDHLYTILSSINVLGRIYLAHEGINGQISVPTERLNEFKNKLNEIEYLKNIRLNIAIEDNGKSFFKLKIKVRNKIVADGLSDLHFDASKSGKHLNAIEFNELTDQLDTIVVDMRNHYESEVGKFENALTPDVSTFREALPTVAAILEDKKDQHIVMYCTGGIRCEKASAYMKHLGFNNVYQLDGGIIEYTNQIKSLGIKNKFIGKNFVFDERLGERISETIISTCHQCGNPSDRHVNCLNDQCHILFIQCDVCAEKYSHCCSVKCLEFEQLDATQKANLKNKLIFNGTQFSKGKYKALGKDDHLILD</sequence>
<dbReference type="CDD" id="cd01518">
    <property type="entry name" value="RHOD_YceA"/>
    <property type="match status" value="1"/>
</dbReference>
<dbReference type="EMBL" id="JADKFW010000004">
    <property type="protein sequence ID" value="MBK9716582.1"/>
    <property type="molecule type" value="Genomic_DNA"/>
</dbReference>
<dbReference type="Pfam" id="PF17773">
    <property type="entry name" value="UPF0176_N"/>
    <property type="match status" value="1"/>
</dbReference>
<comment type="function">
    <text evidence="3">Catalyzes oxygen-dependent 5-hydroxyuridine (ho5U) modification at position 34 in tRNAs, the first step in 5-carboxymethoxyuridine (cmo5U) biosynthesis. May be part of an alternate pathway, which is able to bypass cmo5U biogenesis in a subset of tRNAs under aerobic conditions.</text>
</comment>
<dbReference type="PANTHER" id="PTHR43846:SF1">
    <property type="entry name" value="TRNA URIDINE(34) HYDROXYLASE"/>
    <property type="match status" value="1"/>
</dbReference>
<feature type="domain" description="Rhodanese" evidence="5">
    <location>
        <begin position="149"/>
        <end position="240"/>
    </location>
</feature>
<comment type="similarity">
    <text evidence="4">Belongs to the TrhO family.</text>
</comment>
<keyword evidence="1 4" id="KW-0819">tRNA processing</keyword>
<evidence type="ECO:0000259" key="5">
    <source>
        <dbReference type="PROSITE" id="PS50206"/>
    </source>
</evidence>
<dbReference type="AlphaFoldDB" id="A0A9D7S660"/>
<protein>
    <recommendedName>
        <fullName evidence="4">tRNA uridine(34) hydroxylase</fullName>
        <ecNumber evidence="4">1.14.-.-</ecNumber>
    </recommendedName>
    <alternativeName>
        <fullName evidence="4">tRNA hydroxylation protein O</fullName>
    </alternativeName>
</protein>
<dbReference type="InterPro" id="IPR001763">
    <property type="entry name" value="Rhodanese-like_dom"/>
</dbReference>
<comment type="caution">
    <text evidence="6">The sequence shown here is derived from an EMBL/GenBank/DDBJ whole genome shotgun (WGS) entry which is preliminary data.</text>
</comment>
<proteinExistence type="inferred from homology"/>
<dbReference type="InterPro" id="IPR022111">
    <property type="entry name" value="Rhodanese_C"/>
</dbReference>
<dbReference type="Gene3D" id="3.30.70.100">
    <property type="match status" value="1"/>
</dbReference>
<gene>
    <name evidence="4" type="primary">trhO</name>
    <name evidence="6" type="ORF">IPO85_03505</name>
</gene>
<name>A0A9D7S660_9BACT</name>